<sequence length="495" mass="54915">MSKYKYLAHVRDTATDRIAVACNIEENDNDQTFLSVIISPRTSSIGAGVPITIIVNLMSLTMNPRLTLPLPPSQRVAVLSLHSWTYNFLPSRNLTGLFDVLVNLGSKLTVLQPGALPEEKTPTPREQESDPEDERIQTPNARRETDGYTIIRRRTVTASIARGPFTPTLVPHQLREGLAQSNFSTDLQTLDPRKILAMGETTFSAALARLHNSIHGQALTAAKRGVYSGLGGFQSRAEAAAGILNLIQGFSRSSESHHILSTPSKRSAFPPPLPCKSKPVQVPRCVALSRSRPPCPRLQAQLVTQHAESLQKIRASERARKPAPPKQIIIADERYFEFNIYPYRQHEFVPSNTKLPVDLIFSLRQPDPKYFNTPLINLVIVISFGAIQKKKPLAKSTEHMIPDKTNKTKTDDPPPPFTPLLGPNPDPPMPTMLSNMRFNIIKHFGIKKEGFENHLILEVIPRAAAGVDVSLVRDASFLMGGVEIACITSLMRRRH</sequence>
<dbReference type="AlphaFoldDB" id="A0A8H5QG19"/>
<feature type="compositionally biased region" description="Basic and acidic residues" evidence="1">
    <location>
        <begin position="396"/>
        <end position="412"/>
    </location>
</feature>
<protein>
    <submittedName>
        <fullName evidence="2">Tol</fullName>
    </submittedName>
</protein>
<dbReference type="Proteomes" id="UP000530670">
    <property type="component" value="Unassembled WGS sequence"/>
</dbReference>
<comment type="caution">
    <text evidence="2">The sequence shown here is derived from an EMBL/GenBank/DDBJ whole genome shotgun (WGS) entry which is preliminary data.</text>
</comment>
<reference evidence="2 3" key="1">
    <citation type="submission" date="2020-05" db="EMBL/GenBank/DDBJ databases">
        <title>Identification and distribution of gene clusters putatively required for synthesis of sphingolipid metabolism inhibitors in phylogenetically diverse species of the filamentous fungus Fusarium.</title>
        <authorList>
            <person name="Kim H.-S."/>
            <person name="Busman M."/>
            <person name="Brown D.W."/>
            <person name="Divon H."/>
            <person name="Uhlig S."/>
            <person name="Proctor R.H."/>
        </authorList>
    </citation>
    <scope>NUCLEOTIDE SEQUENCE [LARGE SCALE GENOMIC DNA]</scope>
    <source>
        <strain evidence="2 3">NRRL 66243</strain>
    </source>
</reference>
<dbReference type="GeneID" id="59299222"/>
<gene>
    <name evidence="2" type="ORF">FTJAE_13776</name>
</gene>
<dbReference type="OrthoDB" id="3029913at2759"/>
<feature type="compositionally biased region" description="Pro residues" evidence="1">
    <location>
        <begin position="413"/>
        <end position="425"/>
    </location>
</feature>
<evidence type="ECO:0000313" key="2">
    <source>
        <dbReference type="EMBL" id="KAF5614099.1"/>
    </source>
</evidence>
<dbReference type="EMBL" id="JAAQRI010000470">
    <property type="protein sequence ID" value="KAF5614099.1"/>
    <property type="molecule type" value="Genomic_DNA"/>
</dbReference>
<dbReference type="RefSeq" id="XP_037199203.1">
    <property type="nucleotide sequence ID" value="XM_037346952.1"/>
</dbReference>
<keyword evidence="3" id="KW-1185">Reference proteome</keyword>
<accession>A0A8H5QG19</accession>
<feature type="region of interest" description="Disordered" evidence="1">
    <location>
        <begin position="113"/>
        <end position="144"/>
    </location>
</feature>
<proteinExistence type="predicted"/>
<name>A0A8H5QG19_9HYPO</name>
<evidence type="ECO:0000256" key="1">
    <source>
        <dbReference type="SAM" id="MobiDB-lite"/>
    </source>
</evidence>
<evidence type="ECO:0000313" key="3">
    <source>
        <dbReference type="Proteomes" id="UP000530670"/>
    </source>
</evidence>
<feature type="region of interest" description="Disordered" evidence="1">
    <location>
        <begin position="395"/>
        <end position="425"/>
    </location>
</feature>
<organism evidence="2 3">
    <name type="scientific">Fusarium tjaetaba</name>
    <dbReference type="NCBI Taxonomy" id="1567544"/>
    <lineage>
        <taxon>Eukaryota</taxon>
        <taxon>Fungi</taxon>
        <taxon>Dikarya</taxon>
        <taxon>Ascomycota</taxon>
        <taxon>Pezizomycotina</taxon>
        <taxon>Sordariomycetes</taxon>
        <taxon>Hypocreomycetidae</taxon>
        <taxon>Hypocreales</taxon>
        <taxon>Nectriaceae</taxon>
        <taxon>Fusarium</taxon>
        <taxon>Fusarium fujikuroi species complex</taxon>
    </lineage>
</organism>
<feature type="compositionally biased region" description="Basic and acidic residues" evidence="1">
    <location>
        <begin position="117"/>
        <end position="128"/>
    </location>
</feature>